<dbReference type="SUPFAM" id="SSF56752">
    <property type="entry name" value="D-aminoacid aminotransferase-like PLP-dependent enzymes"/>
    <property type="match status" value="1"/>
</dbReference>
<dbReference type="RefSeq" id="WP_124751522.1">
    <property type="nucleotide sequence ID" value="NZ_RQYS01000025.1"/>
</dbReference>
<dbReference type="EMBL" id="RQYS01000025">
    <property type="protein sequence ID" value="RRD60918.1"/>
    <property type="molecule type" value="Genomic_DNA"/>
</dbReference>
<comment type="caution">
    <text evidence="1">The sequence shown here is derived from an EMBL/GenBank/DDBJ whole genome shotgun (WGS) entry which is preliminary data.</text>
</comment>
<organism evidence="1 2">
    <name type="scientific">Tannerella forsythia</name>
    <name type="common">Bacteroides forsythus</name>
    <dbReference type="NCBI Taxonomy" id="28112"/>
    <lineage>
        <taxon>Bacteria</taxon>
        <taxon>Pseudomonadati</taxon>
        <taxon>Bacteroidota</taxon>
        <taxon>Bacteroidia</taxon>
        <taxon>Bacteroidales</taxon>
        <taxon>Tannerellaceae</taxon>
        <taxon>Tannerella</taxon>
    </lineage>
</organism>
<dbReference type="Proteomes" id="UP000278609">
    <property type="component" value="Unassembled WGS sequence"/>
</dbReference>
<dbReference type="InterPro" id="IPR043131">
    <property type="entry name" value="BCAT-like_N"/>
</dbReference>
<dbReference type="GO" id="GO:0003824">
    <property type="term" value="F:catalytic activity"/>
    <property type="evidence" value="ECO:0007669"/>
    <property type="project" value="InterPro"/>
</dbReference>
<dbReference type="InterPro" id="IPR043132">
    <property type="entry name" value="BCAT-like_C"/>
</dbReference>
<dbReference type="Pfam" id="PF01063">
    <property type="entry name" value="Aminotran_4"/>
    <property type="match status" value="1"/>
</dbReference>
<dbReference type="Gene3D" id="3.30.470.10">
    <property type="match status" value="1"/>
</dbReference>
<dbReference type="AlphaFoldDB" id="A0A3P1XSP4"/>
<reference evidence="1 2" key="1">
    <citation type="submission" date="2018-11" db="EMBL/GenBank/DDBJ databases">
        <title>Genomes From Bacteria Associated with the Canine Oral Cavity: a Test Case for Automated Genome-Based Taxonomic Assignment.</title>
        <authorList>
            <person name="Coil D.A."/>
            <person name="Jospin G."/>
            <person name="Darling A.E."/>
            <person name="Wallis C."/>
            <person name="Davis I.J."/>
            <person name="Harris S."/>
            <person name="Eisen J.A."/>
            <person name="Holcombe L.J."/>
            <person name="O'Flynn C."/>
        </authorList>
    </citation>
    <scope>NUCLEOTIDE SEQUENCE [LARGE SCALE GENOMIC DNA]</scope>
    <source>
        <strain evidence="1 2">OH2617_COT-023</strain>
    </source>
</reference>
<protein>
    <recommendedName>
        <fullName evidence="3">4-amino-4-deoxychorismate lyase</fullName>
    </recommendedName>
</protein>
<gene>
    <name evidence="1" type="ORF">EII40_06820</name>
</gene>
<sequence>MEFIETIAIRDGRVINRDGHLKRMRETAAHFGFSSPDFPNLARIMPPSLKSGLVKCRLLYDQLIRDITFELYTPRKIISLIAVNADKLDYAFKYADRRALEYERWKHKGFDEVIFLKDGFLTDSSFSNIVLRRGNEYITPETYLLNGTQRQLLLKSGRIKEAPVHITALKEYDELILINAMLNLKNGLRFPVNAVHLITNSKTFSAFFQNGEKEEVRDGDRIQNKPKFLKKVF</sequence>
<dbReference type="OrthoDB" id="1148709at2"/>
<evidence type="ECO:0000313" key="2">
    <source>
        <dbReference type="Proteomes" id="UP000278609"/>
    </source>
</evidence>
<accession>A0A3P1XSP4</accession>
<evidence type="ECO:0000313" key="1">
    <source>
        <dbReference type="EMBL" id="RRD60918.1"/>
    </source>
</evidence>
<evidence type="ECO:0008006" key="3">
    <source>
        <dbReference type="Google" id="ProtNLM"/>
    </source>
</evidence>
<proteinExistence type="predicted"/>
<dbReference type="InterPro" id="IPR036038">
    <property type="entry name" value="Aminotransferase-like"/>
</dbReference>
<name>A0A3P1XSP4_TANFO</name>
<dbReference type="InterPro" id="IPR001544">
    <property type="entry name" value="Aminotrans_IV"/>
</dbReference>
<dbReference type="Gene3D" id="3.20.10.10">
    <property type="entry name" value="D-amino Acid Aminotransferase, subunit A, domain 2"/>
    <property type="match status" value="1"/>
</dbReference>